<evidence type="ECO:0000256" key="8">
    <source>
        <dbReference type="SAM" id="Phobius"/>
    </source>
</evidence>
<comment type="subcellular location">
    <subcellularLocation>
        <location evidence="1">Membrane</location>
        <topology evidence="1">Multi-pass membrane protein</topology>
    </subcellularLocation>
</comment>
<feature type="transmembrane region" description="Helical" evidence="8">
    <location>
        <begin position="45"/>
        <end position="61"/>
    </location>
</feature>
<dbReference type="PROSITE" id="PS50222">
    <property type="entry name" value="EF_HAND_2"/>
    <property type="match status" value="2"/>
</dbReference>
<dbReference type="SUPFAM" id="SSF47473">
    <property type="entry name" value="EF-hand"/>
    <property type="match status" value="2"/>
</dbReference>
<dbReference type="InterPro" id="IPR036871">
    <property type="entry name" value="PX_dom_sf"/>
</dbReference>
<feature type="transmembrane region" description="Helical" evidence="8">
    <location>
        <begin position="306"/>
        <end position="338"/>
    </location>
</feature>
<dbReference type="InterPro" id="IPR011992">
    <property type="entry name" value="EF-hand-dom_pair"/>
</dbReference>
<comment type="caution">
    <text evidence="11">The sequence shown here is derived from an EMBL/GenBank/DDBJ whole genome shotgun (WGS) entry which is preliminary data.</text>
</comment>
<dbReference type="EMBL" id="CAXAMN010023484">
    <property type="protein sequence ID" value="CAK9078005.1"/>
    <property type="molecule type" value="Genomic_DNA"/>
</dbReference>
<evidence type="ECO:0000313" key="12">
    <source>
        <dbReference type="Proteomes" id="UP001642484"/>
    </source>
</evidence>
<feature type="transmembrane region" description="Helical" evidence="8">
    <location>
        <begin position="181"/>
        <end position="203"/>
    </location>
</feature>
<feature type="transmembrane region" description="Helical" evidence="8">
    <location>
        <begin position="209"/>
        <end position="228"/>
    </location>
</feature>
<evidence type="ECO:0000256" key="1">
    <source>
        <dbReference type="ARBA" id="ARBA00004141"/>
    </source>
</evidence>
<organism evidence="11 12">
    <name type="scientific">Durusdinium trenchii</name>
    <dbReference type="NCBI Taxonomy" id="1381693"/>
    <lineage>
        <taxon>Eukaryota</taxon>
        <taxon>Sar</taxon>
        <taxon>Alveolata</taxon>
        <taxon>Dinophyceae</taxon>
        <taxon>Suessiales</taxon>
        <taxon>Symbiodiniaceae</taxon>
        <taxon>Durusdinium</taxon>
    </lineage>
</organism>
<evidence type="ECO:0008006" key="13">
    <source>
        <dbReference type="Google" id="ProtNLM"/>
    </source>
</evidence>
<dbReference type="PANTHER" id="PTHR12385">
    <property type="entry name" value="CHOLINE TRANSPORTER-LIKE (SLC FAMILY 44)"/>
    <property type="match status" value="1"/>
</dbReference>
<dbReference type="Proteomes" id="UP001642484">
    <property type="component" value="Unassembled WGS sequence"/>
</dbReference>
<feature type="domain" description="EF-hand" evidence="10">
    <location>
        <begin position="986"/>
        <end position="1021"/>
    </location>
</feature>
<dbReference type="PANTHER" id="PTHR12385:SF14">
    <property type="entry name" value="CHOLINE TRANSPORTER-LIKE 2"/>
    <property type="match status" value="1"/>
</dbReference>
<evidence type="ECO:0000256" key="2">
    <source>
        <dbReference type="ARBA" id="ARBA00007168"/>
    </source>
</evidence>
<evidence type="ECO:0000259" key="10">
    <source>
        <dbReference type="PROSITE" id="PS50222"/>
    </source>
</evidence>
<dbReference type="SUPFAM" id="SSF64268">
    <property type="entry name" value="PX domain"/>
    <property type="match status" value="1"/>
</dbReference>
<comment type="similarity">
    <text evidence="2">Belongs to the CTL (choline transporter-like) family.</text>
</comment>
<keyword evidence="3 8" id="KW-0812">Transmembrane</keyword>
<evidence type="ECO:0000256" key="3">
    <source>
        <dbReference type="ARBA" id="ARBA00022692"/>
    </source>
</evidence>
<feature type="domain" description="EF-hand" evidence="10">
    <location>
        <begin position="790"/>
        <end position="825"/>
    </location>
</feature>
<accession>A0ABP0PTG7</accession>
<evidence type="ECO:0000256" key="4">
    <source>
        <dbReference type="ARBA" id="ARBA00022837"/>
    </source>
</evidence>
<evidence type="ECO:0000256" key="6">
    <source>
        <dbReference type="ARBA" id="ARBA00023136"/>
    </source>
</evidence>
<reference evidence="11 12" key="1">
    <citation type="submission" date="2024-02" db="EMBL/GenBank/DDBJ databases">
        <authorList>
            <person name="Chen Y."/>
            <person name="Shah S."/>
            <person name="Dougan E. K."/>
            <person name="Thang M."/>
            <person name="Chan C."/>
        </authorList>
    </citation>
    <scope>NUCLEOTIDE SEQUENCE [LARGE SCALE GENOMIC DNA]</scope>
</reference>
<evidence type="ECO:0000313" key="11">
    <source>
        <dbReference type="EMBL" id="CAK9078005.1"/>
    </source>
</evidence>
<evidence type="ECO:0000259" key="9">
    <source>
        <dbReference type="PROSITE" id="PS50195"/>
    </source>
</evidence>
<sequence length="1344" mass="151229">MTTRAAARHAVRSQYFFVANDEEAFSVFGRQEVQDINPIRQVTDVGYLILFLAVALGMFWLDSCAHSLGNVLRLSEPIDYKGNLCGYDEEVKGKPLGYHPNPFNDMVICVSSCPETATDGSFTMPDGPMGKDFTRPAYPSANIYGQLCLPLDLSLARLMISVKSVQTELYKGLGVIFTSDGILVVLIVPFVTSAIYVVALFYIPTAATALALCITGVTLALLGVLMDLDINVMMDIPLFKETHPLMPRWLGAVFLVFLLMAHPYFRSGFYLGSLVFFLALASSMSDLTRAHAVFRECVAAIGDPNVLVTIFTSMVLSVIRISFILHVCRSLALLMSIVTPVEVELQLFGEIHWVPRTAWSPFFLRGVFFYMFGTFWTLEFLSFSNKYITAQVLCANYFHLKARNLQMQEISSGRPAPIRYALYSMFRFHLGSIAKAALMSAPCRLLRSLIGLFVPDRPNLDKSLNQQYRIAYYLFWPLIKIDLYLLRFYKDSVLVMLALKGFKYMDSARRVEGLINRSRGKIPHLTKFTSRIETFLKVSVGLTSMIWAFFLFREPRRGAYHQVEELKLKDSVANMFVTPQHSPLLSMPVLFFFGLWVGDGMLHLVTMASNALTICYCIDVEMVGGTETDALYAPQGLKLVYRDLGGGESERELAVRYFFRSYNVPEEIADKFFDFLDEEKRGELDYGRVVNFLRPFLEGAINGTPLTARDLTKGKGAPDYLLEEMLDATDEGETRLALFDHQFEATLRLLAQKVIDRFGTTAAAFRFVDLDRNGIMTRNETRYLFRLVNFPEDLADKFHDSVDTNGSGEISLQEFYASLAPYVDIQERPVAKREDFVLKPDTPETPDEVPSRAVSKEWTKFVQNSQRVELRRLMQDIGDKLQLKFKHVRDAFKPLNLQRLGRITRAEMRSFFRGFGHPQEVADRVYDLLQDKRGEVEYAVFMSHFESVLGRDFRQVSQPPILEMGDFLASREVDGTIETFKRFLITKCRNLQEAYRVIDGDKDGKVSRQEMRLFAKRLGVPSARADQLFDALDVEGLGSINYLQFTRLFPETWERPDPGTDSLGGVTVVAALPGACGGGDFGWLGSALGSSEWPPVPAMGILRASERHGALPPQKVVMLPTRPQVQVGVVQAESTSSAPSTVASAGVVVPDASGAHPADRRERREPLLSVQLPAERLERHGPVTFFAVDVRSETGAWRVMRRYTDFWNLKEQLGVWSNYMPGAPFPRTARKHFLQCKGCKLERRRAGLETWLQKVISKPRGPHREWKRLVGIFLESSRQTLDAPVAGAEELLVEIEVPEHLEEGQLLGVTMPDGRAMTLPVPKGAPGSKLELTYNPGSQTLAVA</sequence>
<dbReference type="CDD" id="cd00051">
    <property type="entry name" value="EFh"/>
    <property type="match status" value="2"/>
</dbReference>
<dbReference type="Pfam" id="PF00787">
    <property type="entry name" value="PX"/>
    <property type="match status" value="1"/>
</dbReference>
<keyword evidence="4" id="KW-0106">Calcium</keyword>
<protein>
    <recommendedName>
        <fullName evidence="13">Calmodulin</fullName>
    </recommendedName>
</protein>
<dbReference type="InterPro" id="IPR001683">
    <property type="entry name" value="PX_dom"/>
</dbReference>
<dbReference type="Gene3D" id="1.10.238.10">
    <property type="entry name" value="EF-hand"/>
    <property type="match status" value="3"/>
</dbReference>
<keyword evidence="6 8" id="KW-0472">Membrane</keyword>
<dbReference type="PROSITE" id="PS00018">
    <property type="entry name" value="EF_HAND_1"/>
    <property type="match status" value="2"/>
</dbReference>
<proteinExistence type="inferred from homology"/>
<gene>
    <name evidence="11" type="ORF">CCMP2556_LOCUS38436</name>
</gene>
<dbReference type="InterPro" id="IPR007603">
    <property type="entry name" value="Choline_transptr-like"/>
</dbReference>
<dbReference type="Pfam" id="PF13202">
    <property type="entry name" value="EF-hand_5"/>
    <property type="match status" value="2"/>
</dbReference>
<dbReference type="Pfam" id="PF04515">
    <property type="entry name" value="Choline_transpo"/>
    <property type="match status" value="1"/>
</dbReference>
<feature type="transmembrane region" description="Helical" evidence="8">
    <location>
        <begin position="358"/>
        <end position="378"/>
    </location>
</feature>
<evidence type="ECO:0000256" key="5">
    <source>
        <dbReference type="ARBA" id="ARBA00022989"/>
    </source>
</evidence>
<keyword evidence="12" id="KW-1185">Reference proteome</keyword>
<feature type="transmembrane region" description="Helical" evidence="8">
    <location>
        <begin position="249"/>
        <end position="265"/>
    </location>
</feature>
<dbReference type="InterPro" id="IPR002048">
    <property type="entry name" value="EF_hand_dom"/>
</dbReference>
<dbReference type="SMART" id="SM00054">
    <property type="entry name" value="EFh"/>
    <property type="match status" value="5"/>
</dbReference>
<keyword evidence="7" id="KW-0325">Glycoprotein</keyword>
<feature type="transmembrane region" description="Helical" evidence="8">
    <location>
        <begin position="271"/>
        <end position="294"/>
    </location>
</feature>
<evidence type="ECO:0000256" key="7">
    <source>
        <dbReference type="ARBA" id="ARBA00023180"/>
    </source>
</evidence>
<dbReference type="InterPro" id="IPR018247">
    <property type="entry name" value="EF_Hand_1_Ca_BS"/>
</dbReference>
<dbReference type="Gene3D" id="3.30.1520.10">
    <property type="entry name" value="Phox-like domain"/>
    <property type="match status" value="1"/>
</dbReference>
<dbReference type="PROSITE" id="PS50195">
    <property type="entry name" value="PX"/>
    <property type="match status" value="1"/>
</dbReference>
<feature type="domain" description="PX" evidence="9">
    <location>
        <begin position="1164"/>
        <end position="1280"/>
    </location>
</feature>
<keyword evidence="5 8" id="KW-1133">Transmembrane helix</keyword>
<name>A0ABP0PTG7_9DINO</name>